<keyword evidence="10" id="KW-0472">Membrane</keyword>
<evidence type="ECO:0000313" key="12">
    <source>
        <dbReference type="Proteomes" id="UP001358417"/>
    </source>
</evidence>
<dbReference type="EMBL" id="JAVRRD010000057">
    <property type="protein sequence ID" value="KAK5043558.1"/>
    <property type="molecule type" value="Genomic_DNA"/>
</dbReference>
<keyword evidence="10" id="KW-0812">Transmembrane</keyword>
<keyword evidence="4 8" id="KW-0479">Metal-binding</keyword>
<dbReference type="SUPFAM" id="SSF48264">
    <property type="entry name" value="Cytochrome P450"/>
    <property type="match status" value="1"/>
</dbReference>
<dbReference type="GO" id="GO:0005506">
    <property type="term" value="F:iron ion binding"/>
    <property type="evidence" value="ECO:0007669"/>
    <property type="project" value="InterPro"/>
</dbReference>
<dbReference type="PRINTS" id="PR00385">
    <property type="entry name" value="P450"/>
</dbReference>
<dbReference type="InterPro" id="IPR036396">
    <property type="entry name" value="Cyt_P450_sf"/>
</dbReference>
<reference evidence="11 12" key="1">
    <citation type="submission" date="2023-08" db="EMBL/GenBank/DDBJ databases">
        <title>Black Yeasts Isolated from many extreme environments.</title>
        <authorList>
            <person name="Coleine C."/>
            <person name="Stajich J.E."/>
            <person name="Selbmann L."/>
        </authorList>
    </citation>
    <scope>NUCLEOTIDE SEQUENCE [LARGE SCALE GENOMIC DNA]</scope>
    <source>
        <strain evidence="11 12">CCFEE 5792</strain>
    </source>
</reference>
<evidence type="ECO:0000256" key="7">
    <source>
        <dbReference type="ARBA" id="ARBA00023033"/>
    </source>
</evidence>
<comment type="similarity">
    <text evidence="2">Belongs to the cytochrome P450 family.</text>
</comment>
<evidence type="ECO:0000256" key="8">
    <source>
        <dbReference type="PIRSR" id="PIRSR602401-1"/>
    </source>
</evidence>
<keyword evidence="3 8" id="KW-0349">Heme</keyword>
<accession>A0AAV9MVC0</accession>
<dbReference type="AlphaFoldDB" id="A0AAV9MVC0"/>
<dbReference type="InterPro" id="IPR050364">
    <property type="entry name" value="Cytochrome_P450_fung"/>
</dbReference>
<evidence type="ECO:0000256" key="6">
    <source>
        <dbReference type="ARBA" id="ARBA00023004"/>
    </source>
</evidence>
<keyword evidence="5" id="KW-0560">Oxidoreductase</keyword>
<evidence type="ECO:0000256" key="9">
    <source>
        <dbReference type="SAM" id="MobiDB-lite"/>
    </source>
</evidence>
<dbReference type="InterPro" id="IPR001128">
    <property type="entry name" value="Cyt_P450"/>
</dbReference>
<dbReference type="GO" id="GO:0020037">
    <property type="term" value="F:heme binding"/>
    <property type="evidence" value="ECO:0007669"/>
    <property type="project" value="InterPro"/>
</dbReference>
<dbReference type="Gene3D" id="1.10.630.10">
    <property type="entry name" value="Cytochrome P450"/>
    <property type="match status" value="1"/>
</dbReference>
<proteinExistence type="inferred from homology"/>
<organism evidence="11 12">
    <name type="scientific">Exophiala bonariae</name>
    <dbReference type="NCBI Taxonomy" id="1690606"/>
    <lineage>
        <taxon>Eukaryota</taxon>
        <taxon>Fungi</taxon>
        <taxon>Dikarya</taxon>
        <taxon>Ascomycota</taxon>
        <taxon>Pezizomycotina</taxon>
        <taxon>Eurotiomycetes</taxon>
        <taxon>Chaetothyriomycetidae</taxon>
        <taxon>Chaetothyriales</taxon>
        <taxon>Herpotrichiellaceae</taxon>
        <taxon>Exophiala</taxon>
    </lineage>
</organism>
<keyword evidence="7" id="KW-0503">Monooxygenase</keyword>
<dbReference type="GO" id="GO:0004497">
    <property type="term" value="F:monooxygenase activity"/>
    <property type="evidence" value="ECO:0007669"/>
    <property type="project" value="UniProtKB-KW"/>
</dbReference>
<dbReference type="Pfam" id="PF00067">
    <property type="entry name" value="p450"/>
    <property type="match status" value="1"/>
</dbReference>
<keyword evidence="10" id="KW-1133">Transmembrane helix</keyword>
<keyword evidence="6 8" id="KW-0408">Iron</keyword>
<dbReference type="InterPro" id="IPR002401">
    <property type="entry name" value="Cyt_P450_E_grp-I"/>
</dbReference>
<feature type="binding site" description="axial binding residue" evidence="8">
    <location>
        <position position="477"/>
    </location>
    <ligand>
        <name>heme</name>
        <dbReference type="ChEBI" id="CHEBI:30413"/>
    </ligand>
    <ligandPart>
        <name>Fe</name>
        <dbReference type="ChEBI" id="CHEBI:18248"/>
    </ligandPart>
</feature>
<dbReference type="GeneID" id="89979571"/>
<evidence type="ECO:0000256" key="3">
    <source>
        <dbReference type="ARBA" id="ARBA00022617"/>
    </source>
</evidence>
<evidence type="ECO:0000256" key="10">
    <source>
        <dbReference type="SAM" id="Phobius"/>
    </source>
</evidence>
<dbReference type="RefSeq" id="XP_064699944.1">
    <property type="nucleotide sequence ID" value="XM_064854950.1"/>
</dbReference>
<comment type="caution">
    <text evidence="11">The sequence shown here is derived from an EMBL/GenBank/DDBJ whole genome shotgun (WGS) entry which is preliminary data.</text>
</comment>
<feature type="transmembrane region" description="Helical" evidence="10">
    <location>
        <begin position="54"/>
        <end position="74"/>
    </location>
</feature>
<evidence type="ECO:0000256" key="2">
    <source>
        <dbReference type="ARBA" id="ARBA00010617"/>
    </source>
</evidence>
<feature type="region of interest" description="Disordered" evidence="9">
    <location>
        <begin position="22"/>
        <end position="41"/>
    </location>
</feature>
<evidence type="ECO:0000313" key="11">
    <source>
        <dbReference type="EMBL" id="KAK5043558.1"/>
    </source>
</evidence>
<evidence type="ECO:0000256" key="1">
    <source>
        <dbReference type="ARBA" id="ARBA00001971"/>
    </source>
</evidence>
<dbReference type="PRINTS" id="PR00463">
    <property type="entry name" value="EP450I"/>
</dbReference>
<name>A0AAV9MVC0_9EURO</name>
<sequence length="573" mass="65239">MSIPTLGAETKLSVIRNPERRVCGETVPPGQGPSSLETVSKPVSKERPAVVKAMLINLTTLAFVAFAFTLLWLVSSLSAKRKRLGLPPGPPRLPVIGNLHQAPQEYPWRKYQEWSKQYGPIFSLQYGLSTIIMLSNHQTAHDLLDKRSNIYSSRPHVVMGGDCVSKGLRTLLMPYGQRWRNHQRLQAAYLNIRVSQSYRVLQDLESKQLMFELLNPDADFSDRFHRYSSSLIFGLAYGRRLTRGDEPEIKAIDQVMENFLYAARVGTWIVDSLPMLNYLPRFLAPWKRLGDRLHAFESKLYMENMARGRQSGSWNWAKLASGMKEGQDMSPEELAYDVGIIYEAGSDTTTMALEVFTLAMLLYPDVMKKGQAEVDAVCGDDRLPSFEDSEQLPYVHALVKETLRWRPVSAGGIPHAVTQEDEYMGYRIPAGATVIGNHWAIHLDEDVYDKPLEFNPDRWIDHPDLPSAPFGFGRRICTGQHIAKNSLLINIARILWAFDIGYKYKIVNGNKERCEVDPYAFTQGFNSRPSKFEASFKVRNEQRSRLVSEVWQVTEKDMDKVMELIRQKGTNKT</sequence>
<protein>
    <recommendedName>
        <fullName evidence="13">Cytochrome P450</fullName>
    </recommendedName>
</protein>
<dbReference type="PANTHER" id="PTHR46300">
    <property type="entry name" value="P450, PUTATIVE (EUROFUNG)-RELATED-RELATED"/>
    <property type="match status" value="1"/>
</dbReference>
<evidence type="ECO:0000256" key="5">
    <source>
        <dbReference type="ARBA" id="ARBA00023002"/>
    </source>
</evidence>
<dbReference type="PANTHER" id="PTHR46300:SF1">
    <property type="entry name" value="P450, PUTATIVE (EUROFUNG)-RELATED"/>
    <property type="match status" value="1"/>
</dbReference>
<dbReference type="GO" id="GO:0016705">
    <property type="term" value="F:oxidoreductase activity, acting on paired donors, with incorporation or reduction of molecular oxygen"/>
    <property type="evidence" value="ECO:0007669"/>
    <property type="project" value="InterPro"/>
</dbReference>
<dbReference type="CDD" id="cd11065">
    <property type="entry name" value="CYP64-like"/>
    <property type="match status" value="1"/>
</dbReference>
<evidence type="ECO:0000256" key="4">
    <source>
        <dbReference type="ARBA" id="ARBA00022723"/>
    </source>
</evidence>
<dbReference type="Proteomes" id="UP001358417">
    <property type="component" value="Unassembled WGS sequence"/>
</dbReference>
<keyword evidence="12" id="KW-1185">Reference proteome</keyword>
<evidence type="ECO:0008006" key="13">
    <source>
        <dbReference type="Google" id="ProtNLM"/>
    </source>
</evidence>
<gene>
    <name evidence="11" type="ORF">LTR84_011418</name>
</gene>
<comment type="cofactor">
    <cofactor evidence="1 8">
        <name>heme</name>
        <dbReference type="ChEBI" id="CHEBI:30413"/>
    </cofactor>
</comment>